<name>A0ABU6GRR8_9BACL</name>
<keyword evidence="2" id="KW-1185">Reference proteome</keyword>
<dbReference type="SUPFAM" id="SSF56784">
    <property type="entry name" value="HAD-like"/>
    <property type="match status" value="1"/>
</dbReference>
<dbReference type="GO" id="GO:0016787">
    <property type="term" value="F:hydrolase activity"/>
    <property type="evidence" value="ECO:0007669"/>
    <property type="project" value="UniProtKB-KW"/>
</dbReference>
<dbReference type="InterPro" id="IPR023214">
    <property type="entry name" value="HAD_sf"/>
</dbReference>
<sequence length="298" mass="34134">MKNSSWLAEIKVIIFDMDGTLYQDDTFLERYIRYLLEGTEHEANTESEVKTGNAILTGEHPFGFGHFYHSRDHMILSRLEDGSIKGYTWEGEAIEELGKRYDSIPAPDLVHLGDPWGIAAVISQHYNLPDDKLHHAFNRVRREMLCAPHQLATHRGLFQAIDELDLSKRVLMTNTHLGSGIEFLNYMQIHHLFEEVLCGAEKPAGMENYLSSLLKEGYGAHEILSIGDNPWNDLYPVKRMGGRTCFISPYVSHDTENWDIRLTTLDELEQLIRAVHDNKLRRRATDGTNPTEADQQEV</sequence>
<keyword evidence="1" id="KW-0378">Hydrolase</keyword>
<comment type="caution">
    <text evidence="1">The sequence shown here is derived from an EMBL/GenBank/DDBJ whole genome shotgun (WGS) entry which is preliminary data.</text>
</comment>
<dbReference type="RefSeq" id="WP_326090237.1">
    <property type="nucleotide sequence ID" value="NZ_JARLKZ010000016.1"/>
</dbReference>
<proteinExistence type="predicted"/>
<accession>A0ABU6GRR8</accession>
<dbReference type="Proteomes" id="UP001344632">
    <property type="component" value="Unassembled WGS sequence"/>
</dbReference>
<dbReference type="Gene3D" id="3.40.50.1000">
    <property type="entry name" value="HAD superfamily/HAD-like"/>
    <property type="match status" value="1"/>
</dbReference>
<dbReference type="InterPro" id="IPR036412">
    <property type="entry name" value="HAD-like_sf"/>
</dbReference>
<dbReference type="Pfam" id="PF00702">
    <property type="entry name" value="Hydrolase"/>
    <property type="match status" value="1"/>
</dbReference>
<protein>
    <submittedName>
        <fullName evidence="1">HAD family hydrolase</fullName>
    </submittedName>
</protein>
<organism evidence="1 2">
    <name type="scientific">Paenibacillus dokdonensis</name>
    <dbReference type="NCBI Taxonomy" id="2567944"/>
    <lineage>
        <taxon>Bacteria</taxon>
        <taxon>Bacillati</taxon>
        <taxon>Bacillota</taxon>
        <taxon>Bacilli</taxon>
        <taxon>Bacillales</taxon>
        <taxon>Paenibacillaceae</taxon>
        <taxon>Paenibacillus</taxon>
    </lineage>
</organism>
<dbReference type="EMBL" id="JARLKZ010000016">
    <property type="protein sequence ID" value="MEC0242461.1"/>
    <property type="molecule type" value="Genomic_DNA"/>
</dbReference>
<evidence type="ECO:0000313" key="1">
    <source>
        <dbReference type="EMBL" id="MEC0242461.1"/>
    </source>
</evidence>
<gene>
    <name evidence="1" type="ORF">P4H66_21865</name>
</gene>
<evidence type="ECO:0000313" key="2">
    <source>
        <dbReference type="Proteomes" id="UP001344632"/>
    </source>
</evidence>
<reference evidence="1 2" key="1">
    <citation type="submission" date="2023-03" db="EMBL/GenBank/DDBJ databases">
        <title>Bacillus Genome Sequencing.</title>
        <authorList>
            <person name="Dunlap C."/>
        </authorList>
    </citation>
    <scope>NUCLEOTIDE SEQUENCE [LARGE SCALE GENOMIC DNA]</scope>
    <source>
        <strain evidence="1 2">BD-525</strain>
    </source>
</reference>
<dbReference type="CDD" id="cd01427">
    <property type="entry name" value="HAD_like"/>
    <property type="match status" value="1"/>
</dbReference>